<dbReference type="Proteomes" id="UP000297890">
    <property type="component" value="Unassembled WGS sequence"/>
</dbReference>
<keyword evidence="3" id="KW-0378">Hydrolase</keyword>
<dbReference type="GO" id="GO:0008235">
    <property type="term" value="F:metalloexopeptidase activity"/>
    <property type="evidence" value="ECO:0007669"/>
    <property type="project" value="TreeGrafter"/>
</dbReference>
<proteinExistence type="predicted"/>
<reference evidence="7 8" key="1">
    <citation type="journal article" date="2019" name="ISME J.">
        <title>Candidatus Macondimonas diazotrophica, a novel gammaproteobacterial genus dominating crude-oil-contaminated coastal sediments.</title>
        <authorList>
            <person name="Karthikeyan S."/>
            <person name="Konstantinidis K."/>
        </authorList>
    </citation>
    <scope>NUCLEOTIDE SEQUENCE [LARGE SCALE GENOMIC DNA]</scope>
    <source>
        <strain evidence="7 8">KTK01</strain>
    </source>
</reference>
<keyword evidence="5" id="KW-0482">Metalloprotease</keyword>
<dbReference type="PANTHER" id="PTHR34858">
    <property type="entry name" value="CYSO-CYSTEINE PEPTIDASE"/>
    <property type="match status" value="1"/>
</dbReference>
<evidence type="ECO:0000256" key="4">
    <source>
        <dbReference type="ARBA" id="ARBA00022833"/>
    </source>
</evidence>
<evidence type="ECO:0000256" key="3">
    <source>
        <dbReference type="ARBA" id="ARBA00022801"/>
    </source>
</evidence>
<dbReference type="AlphaFoldDB" id="A0A4Z0F7W7"/>
<dbReference type="InterPro" id="IPR051929">
    <property type="entry name" value="VirAsm_ModProt"/>
</dbReference>
<dbReference type="SUPFAM" id="SSF102712">
    <property type="entry name" value="JAB1/MPN domain"/>
    <property type="match status" value="1"/>
</dbReference>
<evidence type="ECO:0000259" key="6">
    <source>
        <dbReference type="PROSITE" id="PS50249"/>
    </source>
</evidence>
<dbReference type="Gene3D" id="3.40.140.10">
    <property type="entry name" value="Cytidine Deaminase, domain 2"/>
    <property type="match status" value="1"/>
</dbReference>
<keyword evidence="4" id="KW-0862">Zinc</keyword>
<organism evidence="7 8">
    <name type="scientific">Candidatus Macondimonas diazotrophica</name>
    <dbReference type="NCBI Taxonomy" id="2305248"/>
    <lineage>
        <taxon>Bacteria</taxon>
        <taxon>Pseudomonadati</taxon>
        <taxon>Pseudomonadota</taxon>
        <taxon>Gammaproteobacteria</taxon>
        <taxon>Chromatiales</taxon>
        <taxon>Ectothiorhodospiraceae</taxon>
        <taxon>Candidatus Macondimonas</taxon>
    </lineage>
</organism>
<evidence type="ECO:0000313" key="8">
    <source>
        <dbReference type="Proteomes" id="UP000297890"/>
    </source>
</evidence>
<evidence type="ECO:0000256" key="2">
    <source>
        <dbReference type="ARBA" id="ARBA00022723"/>
    </source>
</evidence>
<dbReference type="GO" id="GO:0006508">
    <property type="term" value="P:proteolysis"/>
    <property type="evidence" value="ECO:0007669"/>
    <property type="project" value="UniProtKB-KW"/>
</dbReference>
<dbReference type="Pfam" id="PF14464">
    <property type="entry name" value="Prok-JAB"/>
    <property type="match status" value="1"/>
</dbReference>
<keyword evidence="1" id="KW-0645">Protease</keyword>
<protein>
    <submittedName>
        <fullName evidence="7">M67 family peptidase</fullName>
    </submittedName>
</protein>
<comment type="caution">
    <text evidence="7">The sequence shown here is derived from an EMBL/GenBank/DDBJ whole genome shotgun (WGS) entry which is preliminary data.</text>
</comment>
<dbReference type="PROSITE" id="PS50249">
    <property type="entry name" value="MPN"/>
    <property type="match status" value="1"/>
</dbReference>
<keyword evidence="2" id="KW-0479">Metal-binding</keyword>
<evidence type="ECO:0000313" key="7">
    <source>
        <dbReference type="EMBL" id="TFZ81560.1"/>
    </source>
</evidence>
<gene>
    <name evidence="7" type="ORF">E4680_12125</name>
</gene>
<evidence type="ECO:0000256" key="1">
    <source>
        <dbReference type="ARBA" id="ARBA00022670"/>
    </source>
</evidence>
<dbReference type="InterPro" id="IPR028090">
    <property type="entry name" value="JAB_dom_prok"/>
</dbReference>
<dbReference type="EMBL" id="SRIO01000020">
    <property type="protein sequence ID" value="TFZ81560.1"/>
    <property type="molecule type" value="Genomic_DNA"/>
</dbReference>
<evidence type="ECO:0000256" key="5">
    <source>
        <dbReference type="ARBA" id="ARBA00023049"/>
    </source>
</evidence>
<dbReference type="InterPro" id="IPR037518">
    <property type="entry name" value="MPN"/>
</dbReference>
<accession>A0A4Z0F7W7</accession>
<dbReference type="CDD" id="cd08070">
    <property type="entry name" value="MPN_like"/>
    <property type="match status" value="1"/>
</dbReference>
<name>A0A4Z0F7W7_9GAMM</name>
<feature type="domain" description="MPN" evidence="6">
    <location>
        <begin position="1"/>
        <end position="116"/>
    </location>
</feature>
<sequence>MCHRLRAAAAAEPTREVCGLIGARDGVAVAHYPITNVAPDASRRYHMDPAAQIGAFRAMRLRGETLAAIYHSHPNGPPRPSPRDLREWAYPAALCLIIGLADGRARLQAWRWTPAGFIAHRLAVLRRA</sequence>
<keyword evidence="8" id="KW-1185">Reference proteome</keyword>
<dbReference type="PANTHER" id="PTHR34858:SF1">
    <property type="entry name" value="CYSO-CYSTEINE PEPTIDASE"/>
    <property type="match status" value="1"/>
</dbReference>
<dbReference type="GO" id="GO:0008270">
    <property type="term" value="F:zinc ion binding"/>
    <property type="evidence" value="ECO:0007669"/>
    <property type="project" value="TreeGrafter"/>
</dbReference>
<dbReference type="OrthoDB" id="9802958at2"/>